<keyword evidence="1" id="KW-0812">Transmembrane</keyword>
<dbReference type="EMBL" id="JBHUEM010000055">
    <property type="protein sequence ID" value="MFD1739427.1"/>
    <property type="molecule type" value="Genomic_DNA"/>
</dbReference>
<feature type="transmembrane region" description="Helical" evidence="1">
    <location>
        <begin position="37"/>
        <end position="61"/>
    </location>
</feature>
<comment type="caution">
    <text evidence="2">The sequence shown here is derived from an EMBL/GenBank/DDBJ whole genome shotgun (WGS) entry which is preliminary data.</text>
</comment>
<keyword evidence="1" id="KW-0472">Membrane</keyword>
<evidence type="ECO:0000313" key="2">
    <source>
        <dbReference type="EMBL" id="MFD1739427.1"/>
    </source>
</evidence>
<feature type="transmembrane region" description="Helical" evidence="1">
    <location>
        <begin position="6"/>
        <end position="25"/>
    </location>
</feature>
<dbReference type="Proteomes" id="UP001597214">
    <property type="component" value="Unassembled WGS sequence"/>
</dbReference>
<reference evidence="3" key="1">
    <citation type="journal article" date="2019" name="Int. J. Syst. Evol. Microbiol.">
        <title>The Global Catalogue of Microorganisms (GCM) 10K type strain sequencing project: providing services to taxonomists for standard genome sequencing and annotation.</title>
        <authorList>
            <consortium name="The Broad Institute Genomics Platform"/>
            <consortium name="The Broad Institute Genome Sequencing Center for Infectious Disease"/>
            <person name="Wu L."/>
            <person name="Ma J."/>
        </authorList>
    </citation>
    <scope>NUCLEOTIDE SEQUENCE [LARGE SCALE GENOMIC DNA]</scope>
    <source>
        <strain evidence="3">CCUG 49339</strain>
    </source>
</reference>
<keyword evidence="3" id="KW-1185">Reference proteome</keyword>
<protein>
    <submittedName>
        <fullName evidence="2">Uncharacterized protein</fullName>
    </submittedName>
</protein>
<dbReference type="RefSeq" id="WP_377930669.1">
    <property type="nucleotide sequence ID" value="NZ_JBHUEM010000055.1"/>
</dbReference>
<name>A0ABW4LW96_9BACI</name>
<evidence type="ECO:0000256" key="1">
    <source>
        <dbReference type="SAM" id="Phobius"/>
    </source>
</evidence>
<gene>
    <name evidence="2" type="ORF">ACFSCX_23380</name>
</gene>
<organism evidence="2 3">
    <name type="scientific">Bacillus salitolerans</name>
    <dbReference type="NCBI Taxonomy" id="1437434"/>
    <lineage>
        <taxon>Bacteria</taxon>
        <taxon>Bacillati</taxon>
        <taxon>Bacillota</taxon>
        <taxon>Bacilli</taxon>
        <taxon>Bacillales</taxon>
        <taxon>Bacillaceae</taxon>
        <taxon>Bacillus</taxon>
    </lineage>
</organism>
<sequence>MGSLMAFVGVYLMPILCIIFIVKGVELAKQIKRDNENTANLTAWVAISFTLIVYSFVWLGID</sequence>
<keyword evidence="1" id="KW-1133">Transmembrane helix</keyword>
<evidence type="ECO:0000313" key="3">
    <source>
        <dbReference type="Proteomes" id="UP001597214"/>
    </source>
</evidence>
<accession>A0ABW4LW96</accession>
<proteinExistence type="predicted"/>